<dbReference type="AlphaFoldDB" id="A0A9W6RUM1"/>
<proteinExistence type="predicted"/>
<organism evidence="1 2">
    <name type="scientific">Actinoallomurus iriomotensis</name>
    <dbReference type="NCBI Taxonomy" id="478107"/>
    <lineage>
        <taxon>Bacteria</taxon>
        <taxon>Bacillati</taxon>
        <taxon>Actinomycetota</taxon>
        <taxon>Actinomycetes</taxon>
        <taxon>Streptosporangiales</taxon>
        <taxon>Thermomonosporaceae</taxon>
        <taxon>Actinoallomurus</taxon>
    </lineage>
</organism>
<evidence type="ECO:0000313" key="2">
    <source>
        <dbReference type="Proteomes" id="UP001165135"/>
    </source>
</evidence>
<evidence type="ECO:0000313" key="1">
    <source>
        <dbReference type="EMBL" id="GLY81854.1"/>
    </source>
</evidence>
<dbReference type="RefSeq" id="WP_285636864.1">
    <property type="nucleotide sequence ID" value="NZ_BSTJ01000023.1"/>
</dbReference>
<protein>
    <submittedName>
        <fullName evidence="1">Uncharacterized protein</fullName>
    </submittedName>
</protein>
<reference evidence="1" key="1">
    <citation type="submission" date="2023-03" db="EMBL/GenBank/DDBJ databases">
        <title>Actinoallomurus iriomotensis NBRC 103681.</title>
        <authorList>
            <person name="Ichikawa N."/>
            <person name="Sato H."/>
            <person name="Tonouchi N."/>
        </authorList>
    </citation>
    <scope>NUCLEOTIDE SEQUENCE</scope>
    <source>
        <strain evidence="1">NBRC 103681</strain>
    </source>
</reference>
<dbReference type="Proteomes" id="UP001165135">
    <property type="component" value="Unassembled WGS sequence"/>
</dbReference>
<sequence length="49" mass="5227">MYPRPNPIWDGVRDDALTALETAVAAGSHVDPARLARILAQVTQRAGQG</sequence>
<name>A0A9W6RUM1_9ACTN</name>
<accession>A0A9W6RUM1</accession>
<comment type="caution">
    <text evidence="1">The sequence shown here is derived from an EMBL/GenBank/DDBJ whole genome shotgun (WGS) entry which is preliminary data.</text>
</comment>
<dbReference type="EMBL" id="BSTJ01000023">
    <property type="protein sequence ID" value="GLY81854.1"/>
    <property type="molecule type" value="Genomic_DNA"/>
</dbReference>
<gene>
    <name evidence="1" type="ORF">Airi01_101210</name>
</gene>